<evidence type="ECO:0000313" key="2">
    <source>
        <dbReference type="EMBL" id="CAB1448384.1"/>
    </source>
</evidence>
<keyword evidence="3" id="KW-1185">Reference proteome</keyword>
<dbReference type="PANTHER" id="PTHR28682">
    <property type="entry name" value="INHIBITORY SYNAPTIC FACTOR 2A-RELATED"/>
    <property type="match status" value="1"/>
</dbReference>
<dbReference type="InterPro" id="IPR029337">
    <property type="entry name" value="INSYN2"/>
</dbReference>
<comment type="caution">
    <text evidence="2">The sequence shown here is derived from an EMBL/GenBank/DDBJ whole genome shotgun (WGS) entry which is preliminary data.</text>
</comment>
<organism evidence="2 3">
    <name type="scientific">Pleuronectes platessa</name>
    <name type="common">European plaice</name>
    <dbReference type="NCBI Taxonomy" id="8262"/>
    <lineage>
        <taxon>Eukaryota</taxon>
        <taxon>Metazoa</taxon>
        <taxon>Chordata</taxon>
        <taxon>Craniata</taxon>
        <taxon>Vertebrata</taxon>
        <taxon>Euteleostomi</taxon>
        <taxon>Actinopterygii</taxon>
        <taxon>Neopterygii</taxon>
        <taxon>Teleostei</taxon>
        <taxon>Neoteleostei</taxon>
        <taxon>Acanthomorphata</taxon>
        <taxon>Carangaria</taxon>
        <taxon>Pleuronectiformes</taxon>
        <taxon>Pleuronectoidei</taxon>
        <taxon>Pleuronectidae</taxon>
        <taxon>Pleuronectes</taxon>
    </lineage>
</organism>
<dbReference type="EMBL" id="CADEAL010003976">
    <property type="protein sequence ID" value="CAB1448384.1"/>
    <property type="molecule type" value="Genomic_DNA"/>
</dbReference>
<evidence type="ECO:0000313" key="3">
    <source>
        <dbReference type="Proteomes" id="UP001153269"/>
    </source>
</evidence>
<proteinExistence type="predicted"/>
<dbReference type="AlphaFoldDB" id="A0A9N7VFB0"/>
<accession>A0A9N7VFB0</accession>
<dbReference type="PANTHER" id="PTHR28682:SF6">
    <property type="entry name" value="MUCIN-5AC"/>
    <property type="match status" value="1"/>
</dbReference>
<gene>
    <name evidence="2" type="ORF">PLEPLA_LOCUS36038</name>
</gene>
<name>A0A9N7VFB0_PLEPL</name>
<reference evidence="2" key="1">
    <citation type="submission" date="2020-03" db="EMBL/GenBank/DDBJ databases">
        <authorList>
            <person name="Weist P."/>
        </authorList>
    </citation>
    <scope>NUCLEOTIDE SEQUENCE</scope>
</reference>
<feature type="compositionally biased region" description="Polar residues" evidence="1">
    <location>
        <begin position="75"/>
        <end position="87"/>
    </location>
</feature>
<protein>
    <submittedName>
        <fullName evidence="2">Uncharacterized protein</fullName>
    </submittedName>
</protein>
<evidence type="ECO:0000256" key="1">
    <source>
        <dbReference type="SAM" id="MobiDB-lite"/>
    </source>
</evidence>
<sequence length="107" mass="11487">MRPGGCECESPHCSLLKTLGPAAAAAAAAELSPPCFLCSTSPLKSVEHDFRLQEGQVVRTWKVGDPPEGSPEPSTPQASTPSQQDSPQPVRPPATTKKNRKKCFWFL</sequence>
<dbReference type="Proteomes" id="UP001153269">
    <property type="component" value="Unassembled WGS sequence"/>
</dbReference>
<dbReference type="Pfam" id="PF15265">
    <property type="entry name" value="FAM196"/>
    <property type="match status" value="1"/>
</dbReference>
<feature type="region of interest" description="Disordered" evidence="1">
    <location>
        <begin position="57"/>
        <end position="101"/>
    </location>
</feature>